<proteinExistence type="predicted"/>
<dbReference type="AlphaFoldDB" id="A0A0U5F5Y7"/>
<reference evidence="4 6" key="3">
    <citation type="journal article" date="2020" name="Int. J. Syst. Evol. Microbiol.">
        <title>Novel acetic acid bacteria from cider fermentations: Acetobacter conturbans sp. nov. and Acetobacter fallax sp. nov.</title>
        <authorList>
            <person name="Sombolestani A.S."/>
            <person name="Cleenwerck I."/>
            <person name="Cnockaert M."/>
            <person name="Borremans W."/>
            <person name="Wieme A.D."/>
            <person name="De Vuyst L."/>
            <person name="Vandamme P."/>
        </authorList>
    </citation>
    <scope>NUCLEOTIDE SEQUENCE [LARGE SCALE GENOMIC DNA]</scope>
    <source>
        <strain evidence="4 6">LMG 23848</strain>
    </source>
</reference>
<dbReference type="InterPro" id="IPR029046">
    <property type="entry name" value="LolA/LolB/LppX"/>
</dbReference>
<dbReference type="Proteomes" id="UP000068250">
    <property type="component" value="Chromosome I"/>
</dbReference>
<dbReference type="PROSITE" id="PS51257">
    <property type="entry name" value="PROKAR_LIPOPROTEIN"/>
    <property type="match status" value="1"/>
</dbReference>
<keyword evidence="6" id="KW-1185">Reference proteome</keyword>
<keyword evidence="3" id="KW-0449">Lipoprotein</keyword>
<dbReference type="Proteomes" id="UP000657200">
    <property type="component" value="Unassembled WGS sequence"/>
</dbReference>
<reference evidence="5" key="1">
    <citation type="submission" date="2014-09" db="EMBL/GenBank/DDBJ databases">
        <authorList>
            <person name="Illeghems K.G."/>
        </authorList>
    </citation>
    <scope>NUCLEOTIDE SEQUENCE [LARGE SCALE GENOMIC DNA]</scope>
    <source>
        <strain evidence="5">LMG 23848T</strain>
    </source>
</reference>
<feature type="signal peptide" evidence="2">
    <location>
        <begin position="1"/>
        <end position="20"/>
    </location>
</feature>
<evidence type="ECO:0000313" key="3">
    <source>
        <dbReference type="EMBL" id="CEF55737.1"/>
    </source>
</evidence>
<dbReference type="OrthoDB" id="7260676at2"/>
<evidence type="ECO:0000313" key="4">
    <source>
        <dbReference type="EMBL" id="NHO38281.1"/>
    </source>
</evidence>
<dbReference type="RefSeq" id="WP_059023675.1">
    <property type="nucleotide sequence ID" value="NZ_LN609302.1"/>
</dbReference>
<dbReference type="Pfam" id="PF03548">
    <property type="entry name" value="LolA"/>
    <property type="match status" value="1"/>
</dbReference>
<evidence type="ECO:0000313" key="5">
    <source>
        <dbReference type="Proteomes" id="UP000068250"/>
    </source>
</evidence>
<organism evidence="3 5">
    <name type="scientific">Acetobacter ghanensis</name>
    <dbReference type="NCBI Taxonomy" id="431306"/>
    <lineage>
        <taxon>Bacteria</taxon>
        <taxon>Pseudomonadati</taxon>
        <taxon>Pseudomonadota</taxon>
        <taxon>Alphaproteobacteria</taxon>
        <taxon>Acetobacterales</taxon>
        <taxon>Acetobacteraceae</taxon>
        <taxon>Acetobacter</taxon>
    </lineage>
</organism>
<dbReference type="STRING" id="431306.AGA_1587"/>
<reference evidence="3" key="2">
    <citation type="submission" date="2014-09" db="EMBL/GenBank/DDBJ databases">
        <authorList>
            <person name="Magalhaes I.L.F."/>
            <person name="Oliveira U."/>
            <person name="Santos F.R."/>
            <person name="Vidigal T.H.D.A."/>
            <person name="Brescovit A.D."/>
            <person name="Santos A.J."/>
        </authorList>
    </citation>
    <scope>NUCLEOTIDE SEQUENCE</scope>
    <source>
        <strain evidence="3">LMG 23848T</strain>
    </source>
</reference>
<evidence type="ECO:0000256" key="1">
    <source>
        <dbReference type="ARBA" id="ARBA00022729"/>
    </source>
</evidence>
<sequence>MSGGALKRRYLLALAPLLFAACATPQRNNGAQQNEAISRVEAYFRTVNLQGEPFMQKWPNGSTGGGLITYRPGYLDMRFTAPHEMELKASGRSAVFTDAQNGSETHIGLGHNALGLLLGNPVRLSDPVMVTDVQQLPGVLQISLTRADNPSQGLVTLRFRDAGGALTLHEVQILDERRQLTRIQLDPV</sequence>
<dbReference type="SUPFAM" id="SSF89392">
    <property type="entry name" value="Prokaryotic lipoproteins and lipoprotein localization factors"/>
    <property type="match status" value="1"/>
</dbReference>
<feature type="chain" id="PRO_5006856608" evidence="2">
    <location>
        <begin position="21"/>
        <end position="188"/>
    </location>
</feature>
<dbReference type="EMBL" id="WOTE01000001">
    <property type="protein sequence ID" value="NHO38281.1"/>
    <property type="molecule type" value="Genomic_DNA"/>
</dbReference>
<accession>A0A0U5F5Y7</accession>
<dbReference type="EMBL" id="LN609302">
    <property type="protein sequence ID" value="CEF55737.1"/>
    <property type="molecule type" value="Genomic_DNA"/>
</dbReference>
<evidence type="ECO:0000313" key="6">
    <source>
        <dbReference type="Proteomes" id="UP000657200"/>
    </source>
</evidence>
<name>A0A0U5F5Y7_9PROT</name>
<dbReference type="InterPro" id="IPR004564">
    <property type="entry name" value="OM_lipoprot_carrier_LolA-like"/>
</dbReference>
<evidence type="ECO:0000256" key="2">
    <source>
        <dbReference type="SAM" id="SignalP"/>
    </source>
</evidence>
<dbReference type="PATRIC" id="fig|431306.5.peg.1614"/>
<gene>
    <name evidence="3" type="ORF">AGA_1587</name>
    <name evidence="4" type="ORF">GOB80_01060</name>
</gene>
<keyword evidence="1 2" id="KW-0732">Signal</keyword>
<protein>
    <submittedName>
        <fullName evidence="3">Outer-membrane lipoprotein carrier protein</fullName>
    </submittedName>
</protein>